<evidence type="ECO:0000259" key="6">
    <source>
        <dbReference type="Pfam" id="PF12253"/>
    </source>
</evidence>
<dbReference type="GO" id="GO:0033186">
    <property type="term" value="C:CAF-1 complex"/>
    <property type="evidence" value="ECO:0007669"/>
    <property type="project" value="TreeGrafter"/>
</dbReference>
<dbReference type="GO" id="GO:0006281">
    <property type="term" value="P:DNA repair"/>
    <property type="evidence" value="ECO:0007669"/>
    <property type="project" value="UniProtKB-KW"/>
</dbReference>
<feature type="region of interest" description="Disordered" evidence="5">
    <location>
        <begin position="1"/>
        <end position="23"/>
    </location>
</feature>
<evidence type="ECO:0000256" key="2">
    <source>
        <dbReference type="ARBA" id="ARBA00022763"/>
    </source>
</evidence>
<dbReference type="InterPro" id="IPR022043">
    <property type="entry name" value="CAF1A_DD"/>
</dbReference>
<dbReference type="Pfam" id="PF12253">
    <property type="entry name" value="CAF1A_dimeriz"/>
    <property type="match status" value="1"/>
</dbReference>
<evidence type="ECO:0000313" key="7">
    <source>
        <dbReference type="EMBL" id="KAF4614709.1"/>
    </source>
</evidence>
<feature type="compositionally biased region" description="Basic and acidic residues" evidence="5">
    <location>
        <begin position="265"/>
        <end position="303"/>
    </location>
</feature>
<evidence type="ECO:0000256" key="3">
    <source>
        <dbReference type="ARBA" id="ARBA00023204"/>
    </source>
</evidence>
<gene>
    <name evidence="7" type="ORF">D9613_003236</name>
</gene>
<feature type="compositionally biased region" description="Acidic residues" evidence="5">
    <location>
        <begin position="528"/>
        <end position="570"/>
    </location>
</feature>
<name>A0A8H4QPN3_9AGAR</name>
<feature type="region of interest" description="Disordered" evidence="5">
    <location>
        <begin position="206"/>
        <end position="333"/>
    </location>
</feature>
<keyword evidence="8" id="KW-1185">Reference proteome</keyword>
<protein>
    <recommendedName>
        <fullName evidence="6">Chromatin assembly factor 1 subunit A dimerization domain-containing protein</fullName>
    </recommendedName>
</protein>
<evidence type="ECO:0000313" key="8">
    <source>
        <dbReference type="Proteomes" id="UP000521872"/>
    </source>
</evidence>
<comment type="caution">
    <text evidence="7">The sequence shown here is derived from an EMBL/GenBank/DDBJ whole genome shotgun (WGS) entry which is preliminary data.</text>
</comment>
<sequence>MTDPQTSTAPSKESAALSDNKPERTLIVELKNGKVIFKQKPISFEKQSQTLQEIVKFRSMLEERISNKEAPLSAFPQEHFSVIAKLAHESDKTLTALAKHIRHELLPTLDDDEDNDAANAISASLPVSLVESAIQQVLVRNNYGLEVPLGVKAPAAISVWRWEVRTEHMDWLPKNSREKAELRLAERIQAKEDLKAIFEGYSQEERDAIIDPKGNNKLPPKELNKPSTIPASDSKAEEKNAPQSAKKQGKKKAEEVENDSQPTDPKLRSKKPVDPEKAAKEKERQDKKAARLEKEKKEKEAHNKSQSLMAKFFTKPKPSSKPKNDPNAVAGPSKIQTEFEKVFKPFVLQKDKVLAPANWFKEEKTRSRRAQSAAPGADVIVLDDSDDDSDIEMMDPQPSEQELAVMSNKDRLQSILATLPPAAPSKLVGSSHDLKLGKKAGYKVYNPVSVRDLVSQLSEAEVSGNDDLVRTLIAKLNDRELLPAKAFCFHTDARPGYYGTWTRNSRIIGPRRPFAKDTLVFDYSYDSGEEWEEEPMGEDVVEDGEDEDVDADEPDSDLDSWLVDDDEEPSDLAALRDSSPPPLDFLPVPGPAKRKADDGERKMGKKRKVVVPLVPFAKGPILETTIGKCEYEPFKPYAIQLFNDTPYSVDPFTFVSTCVDDYKTFLRTANTNTNVPNANGDTSEGVFAVPALPPRLTGTTATIDLSSNATTTSTGPKKVPTAKSIFPEAHIQLLLDKITQLQASSITTLVESIHLELREHKVKKNAIENKVREVGEKCKDKKVWVIKPALLQQQNPVV</sequence>
<keyword evidence="4" id="KW-0539">Nucleus</keyword>
<evidence type="ECO:0000256" key="4">
    <source>
        <dbReference type="ARBA" id="ARBA00023242"/>
    </source>
</evidence>
<dbReference type="AlphaFoldDB" id="A0A8H4QPN3"/>
<dbReference type="EMBL" id="JAACJL010000044">
    <property type="protein sequence ID" value="KAF4614709.1"/>
    <property type="molecule type" value="Genomic_DNA"/>
</dbReference>
<dbReference type="PANTHER" id="PTHR15272:SF0">
    <property type="entry name" value="CHROMATIN ASSEMBLY FACTOR 1 SUBUNIT A"/>
    <property type="match status" value="1"/>
</dbReference>
<evidence type="ECO:0000256" key="5">
    <source>
        <dbReference type="SAM" id="MobiDB-lite"/>
    </source>
</evidence>
<dbReference type="PANTHER" id="PTHR15272">
    <property type="entry name" value="CHROMATIN ASSEMBLY FACTOR 1 SUBUNIT A CAF-1 SUBUNIT A"/>
    <property type="match status" value="1"/>
</dbReference>
<dbReference type="Proteomes" id="UP000521872">
    <property type="component" value="Unassembled WGS sequence"/>
</dbReference>
<proteinExistence type="predicted"/>
<feature type="compositionally biased region" description="Pro residues" evidence="5">
    <location>
        <begin position="579"/>
        <end position="590"/>
    </location>
</feature>
<reference evidence="7 8" key="1">
    <citation type="submission" date="2019-12" db="EMBL/GenBank/DDBJ databases">
        <authorList>
            <person name="Floudas D."/>
            <person name="Bentzer J."/>
            <person name="Ahren D."/>
            <person name="Johansson T."/>
            <person name="Persson P."/>
            <person name="Tunlid A."/>
        </authorList>
    </citation>
    <scope>NUCLEOTIDE SEQUENCE [LARGE SCALE GENOMIC DNA]</scope>
    <source>
        <strain evidence="7 8">CBS 102.39</strain>
    </source>
</reference>
<feature type="compositionally biased region" description="Polar residues" evidence="5">
    <location>
        <begin position="1"/>
        <end position="11"/>
    </location>
</feature>
<keyword evidence="2" id="KW-0227">DNA damage</keyword>
<feature type="domain" description="Chromatin assembly factor 1 subunit A dimerization" evidence="6">
    <location>
        <begin position="485"/>
        <end position="555"/>
    </location>
</feature>
<evidence type="ECO:0000256" key="1">
    <source>
        <dbReference type="ARBA" id="ARBA00004123"/>
    </source>
</evidence>
<keyword evidence="3" id="KW-0234">DNA repair</keyword>
<accession>A0A8H4QPN3</accession>
<feature type="region of interest" description="Disordered" evidence="5">
    <location>
        <begin position="528"/>
        <end position="604"/>
    </location>
</feature>
<dbReference type="GO" id="GO:0006334">
    <property type="term" value="P:nucleosome assembly"/>
    <property type="evidence" value="ECO:0007669"/>
    <property type="project" value="TreeGrafter"/>
</dbReference>
<organism evidence="7 8">
    <name type="scientific">Agrocybe pediades</name>
    <dbReference type="NCBI Taxonomy" id="84607"/>
    <lineage>
        <taxon>Eukaryota</taxon>
        <taxon>Fungi</taxon>
        <taxon>Dikarya</taxon>
        <taxon>Basidiomycota</taxon>
        <taxon>Agaricomycotina</taxon>
        <taxon>Agaricomycetes</taxon>
        <taxon>Agaricomycetidae</taxon>
        <taxon>Agaricales</taxon>
        <taxon>Agaricineae</taxon>
        <taxon>Strophariaceae</taxon>
        <taxon>Agrocybe</taxon>
    </lineage>
</organism>
<comment type="subcellular location">
    <subcellularLocation>
        <location evidence="1">Nucleus</location>
    </subcellularLocation>
</comment>
<dbReference type="GO" id="GO:0005634">
    <property type="term" value="C:nucleus"/>
    <property type="evidence" value="ECO:0007669"/>
    <property type="project" value="UniProtKB-SubCell"/>
</dbReference>